<evidence type="ECO:0000313" key="3">
    <source>
        <dbReference type="Proteomes" id="UP000060016"/>
    </source>
</evidence>
<dbReference type="Proteomes" id="UP000060016">
    <property type="component" value="Chromosome"/>
</dbReference>
<sequence length="371" mass="39181">MPRQGGEFDEAVVGAYAFSATLAIQDITGLATSGVTPAHIAKRMEGSAESKALLFALTSREALRPVGPLGFPLLTSDDLFDVEAWVFISLPLLEDVTVLEANVTLDASIAPLPGEEVPAAPWQGAFMLIDALSHALNRPTRQIWVTHSPGAWTPPGAVEAGYAQAFREDQAVFEAEAVENLDSLRPSSASDVLIKVAEGPGFAGFEAPVGSPSKDAAGFGALLSAASRDYPRGELQLEPIEWDLQRITDAGARLKDRGGAQLTGIALVNDSGNASSGERQYVGLCEAVHYTHDSDAVCELGLIYVLPEFHGRGIGEALVRETVSAARKHWEDLKTVYVSYPADSAGAQAIAETLGASVVSSTTAWQRLARG</sequence>
<accession>A0A0K1REE7</accession>
<organism evidence="2 3">
    <name type="scientific">Corynebacterium riegelii</name>
    <dbReference type="NCBI Taxonomy" id="156976"/>
    <lineage>
        <taxon>Bacteria</taxon>
        <taxon>Bacillati</taxon>
        <taxon>Actinomycetota</taxon>
        <taxon>Actinomycetes</taxon>
        <taxon>Mycobacteriales</taxon>
        <taxon>Corynebacteriaceae</taxon>
        <taxon>Corynebacterium</taxon>
    </lineage>
</organism>
<dbReference type="Gene3D" id="3.40.630.30">
    <property type="match status" value="1"/>
</dbReference>
<gene>
    <name evidence="2" type="ORF">AK829_02480</name>
</gene>
<feature type="domain" description="N-acetyltransferase" evidence="1">
    <location>
        <begin position="235"/>
        <end position="371"/>
    </location>
</feature>
<dbReference type="Pfam" id="PF00583">
    <property type="entry name" value="Acetyltransf_1"/>
    <property type="match status" value="1"/>
</dbReference>
<protein>
    <recommendedName>
        <fullName evidence="1">N-acetyltransferase domain-containing protein</fullName>
    </recommendedName>
</protein>
<dbReference type="EMBL" id="CP012342">
    <property type="protein sequence ID" value="AKV59797.1"/>
    <property type="molecule type" value="Genomic_DNA"/>
</dbReference>
<dbReference type="SUPFAM" id="SSF55729">
    <property type="entry name" value="Acyl-CoA N-acyltransferases (Nat)"/>
    <property type="match status" value="1"/>
</dbReference>
<dbReference type="InterPro" id="IPR016181">
    <property type="entry name" value="Acyl_CoA_acyltransferase"/>
</dbReference>
<evidence type="ECO:0000259" key="1">
    <source>
        <dbReference type="PROSITE" id="PS51186"/>
    </source>
</evidence>
<dbReference type="GO" id="GO:0016747">
    <property type="term" value="F:acyltransferase activity, transferring groups other than amino-acyl groups"/>
    <property type="evidence" value="ECO:0007669"/>
    <property type="project" value="InterPro"/>
</dbReference>
<dbReference type="STRING" id="156976.AK829_02480"/>
<dbReference type="PATRIC" id="fig|156976.3.peg.493"/>
<proteinExistence type="predicted"/>
<dbReference type="AlphaFoldDB" id="A0A0K1REE7"/>
<dbReference type="CDD" id="cd04301">
    <property type="entry name" value="NAT_SF"/>
    <property type="match status" value="1"/>
</dbReference>
<keyword evidence="3" id="KW-1185">Reference proteome</keyword>
<dbReference type="InterPro" id="IPR000182">
    <property type="entry name" value="GNAT_dom"/>
</dbReference>
<dbReference type="KEGG" id="crie:AK829_02480"/>
<reference evidence="2 3" key="1">
    <citation type="submission" date="2015-08" db="EMBL/GenBank/DDBJ databases">
        <authorList>
            <person name="Babu N.S."/>
            <person name="Beckwith C.J."/>
            <person name="Beseler K.G."/>
            <person name="Brison A."/>
            <person name="Carone J.V."/>
            <person name="Caskin T.P."/>
            <person name="Diamond M."/>
            <person name="Durham M.E."/>
            <person name="Foxe J.M."/>
            <person name="Go M."/>
            <person name="Henderson B.A."/>
            <person name="Jones I.B."/>
            <person name="McGettigan J.A."/>
            <person name="Micheletti S.J."/>
            <person name="Nasrallah M.E."/>
            <person name="Ortiz D."/>
            <person name="Piller C.R."/>
            <person name="Privatt S.R."/>
            <person name="Schneider S.L."/>
            <person name="Sharp S."/>
            <person name="Smith T.C."/>
            <person name="Stanton J.D."/>
            <person name="Ullery H.E."/>
            <person name="Wilson R.J."/>
            <person name="Serrano M.G."/>
            <person name="Buck G."/>
            <person name="Lee V."/>
            <person name="Wang Y."/>
            <person name="Carvalho R."/>
            <person name="Voegtly L."/>
            <person name="Shi R."/>
            <person name="Duckworth R."/>
            <person name="Johnson A."/>
            <person name="Loviza R."/>
            <person name="Walstead R."/>
            <person name="Shah Z."/>
            <person name="Kiflezghi M."/>
            <person name="Wade K."/>
            <person name="Ball S.L."/>
            <person name="Bradley K.W."/>
            <person name="Asai D.J."/>
            <person name="Bowman C.A."/>
            <person name="Russell D.A."/>
            <person name="Pope W.H."/>
            <person name="Jacobs-Sera D."/>
            <person name="Hendrix R.W."/>
            <person name="Hatfull G.F."/>
        </authorList>
    </citation>
    <scope>NUCLEOTIDE SEQUENCE [LARGE SCALE GENOMIC DNA]</scope>
    <source>
        <strain evidence="2 3">PUDD_83A45</strain>
    </source>
</reference>
<evidence type="ECO:0000313" key="2">
    <source>
        <dbReference type="EMBL" id="AKV59797.1"/>
    </source>
</evidence>
<dbReference type="PROSITE" id="PS51186">
    <property type="entry name" value="GNAT"/>
    <property type="match status" value="1"/>
</dbReference>
<name>A0A0K1REE7_9CORY</name>